<reference evidence="1 2" key="1">
    <citation type="submission" date="2022-10" db="EMBL/GenBank/DDBJ databases">
        <title>Identification of biosynthetic pathway for the production of the potent trypsin inhibitor radiosumin.</title>
        <authorList>
            <person name="Fewer D.P."/>
            <person name="Delbaje E."/>
            <person name="Ouyang X."/>
            <person name="Agostino P.D."/>
            <person name="Wahlsten M."/>
            <person name="Jokela J."/>
            <person name="Permi P."/>
            <person name="Haapaniemi E."/>
            <person name="Koistinen H."/>
        </authorList>
    </citation>
    <scope>NUCLEOTIDE SEQUENCE [LARGE SCALE GENOMIC DNA]</scope>
    <source>
        <strain evidence="1 2">NIES-515</strain>
    </source>
</reference>
<dbReference type="Gene3D" id="1.10.606.20">
    <property type="match status" value="1"/>
</dbReference>
<organism evidence="1 2">
    <name type="scientific">Plectonema radiosum NIES-515</name>
    <dbReference type="NCBI Taxonomy" id="2986073"/>
    <lineage>
        <taxon>Bacteria</taxon>
        <taxon>Bacillati</taxon>
        <taxon>Cyanobacteriota</taxon>
        <taxon>Cyanophyceae</taxon>
        <taxon>Oscillatoriophycideae</taxon>
        <taxon>Oscillatoriales</taxon>
        <taxon>Microcoleaceae</taxon>
        <taxon>Plectonema</taxon>
    </lineage>
</organism>
<keyword evidence="2" id="KW-1185">Reference proteome</keyword>
<dbReference type="InterPro" id="IPR036938">
    <property type="entry name" value="PAP2/HPO_sf"/>
</dbReference>
<comment type="caution">
    <text evidence="1">The sequence shown here is derived from an EMBL/GenBank/DDBJ whole genome shotgun (WGS) entry which is preliminary data.</text>
</comment>
<dbReference type="EMBL" id="JAOWRF010000316">
    <property type="protein sequence ID" value="MCV3216140.1"/>
    <property type="molecule type" value="Genomic_DNA"/>
</dbReference>
<sequence length="95" mass="10766">MSQLYPNQVTNLNTELDTSLEEIPPGESKTQGIEFGKSVAEQIVKWRQNDGSTSQVTYTPINKIGYWQPVPPDFKPASMPHWQNVKPFAMRSNSQ</sequence>
<gene>
    <name evidence="1" type="ORF">OGM63_21950</name>
</gene>
<dbReference type="Proteomes" id="UP001526143">
    <property type="component" value="Unassembled WGS sequence"/>
</dbReference>
<proteinExistence type="predicted"/>
<accession>A0ABT3B433</accession>
<protein>
    <submittedName>
        <fullName evidence="1">Uncharacterized protein</fullName>
    </submittedName>
</protein>
<evidence type="ECO:0000313" key="2">
    <source>
        <dbReference type="Proteomes" id="UP001526143"/>
    </source>
</evidence>
<name>A0ABT3B433_9CYAN</name>
<evidence type="ECO:0000313" key="1">
    <source>
        <dbReference type="EMBL" id="MCV3216140.1"/>
    </source>
</evidence>
<dbReference type="SUPFAM" id="SSF48317">
    <property type="entry name" value="Acid phosphatase/Vanadium-dependent haloperoxidase"/>
    <property type="match status" value="1"/>
</dbReference>
<dbReference type="RefSeq" id="WP_263747786.1">
    <property type="nucleotide sequence ID" value="NZ_JAOWRF010000316.1"/>
</dbReference>